<evidence type="ECO:0000313" key="4">
    <source>
        <dbReference type="Proteomes" id="UP000574390"/>
    </source>
</evidence>
<comment type="caution">
    <text evidence="2">The sequence shown here is derived from an EMBL/GenBank/DDBJ whole genome shotgun (WGS) entry which is preliminary data.</text>
</comment>
<evidence type="ECO:0000313" key="3">
    <source>
        <dbReference type="Proteomes" id="UP000553632"/>
    </source>
</evidence>
<dbReference type="AlphaFoldDB" id="A0A7J6RN79"/>
<sequence>AWAKMFPTTVRPTYHVYAFAKSEWQRSFKELTYPRRGLVEPGSQPEMCNFVLFTAKDRSRFDLWDSHKSVSGSEPDTPIHYQAQGPVFILAPEEEFGRVDIFDFVRVATSRIWRILKEQFFGPEGALRWGV</sequence>
<dbReference type="EMBL" id="JABANO010025440">
    <property type="protein sequence ID" value="KAF4720207.1"/>
    <property type="molecule type" value="Genomic_DNA"/>
</dbReference>
<keyword evidence="3" id="KW-1185">Reference proteome</keyword>
<reference evidence="3 4" key="1">
    <citation type="submission" date="2020-04" db="EMBL/GenBank/DDBJ databases">
        <title>Perkinsus olseni comparative genomics.</title>
        <authorList>
            <person name="Bogema D.R."/>
        </authorList>
    </citation>
    <scope>NUCLEOTIDE SEQUENCE [LARGE SCALE GENOMIC DNA]</scope>
    <source>
        <strain evidence="2">ATCC PRA-205</strain>
        <strain evidence="1 3">ATCC PRA-207</strain>
    </source>
</reference>
<protein>
    <submittedName>
        <fullName evidence="2">Uncharacterized protein</fullName>
    </submittedName>
</protein>
<evidence type="ECO:0000313" key="1">
    <source>
        <dbReference type="EMBL" id="KAF4720207.1"/>
    </source>
</evidence>
<evidence type="ECO:0000313" key="2">
    <source>
        <dbReference type="EMBL" id="KAF4721925.1"/>
    </source>
</evidence>
<gene>
    <name evidence="2" type="ORF">FOZ62_012295</name>
    <name evidence="1" type="ORF">FOZ63_003335</name>
</gene>
<dbReference type="Proteomes" id="UP000574390">
    <property type="component" value="Unassembled WGS sequence"/>
</dbReference>
<proteinExistence type="predicted"/>
<accession>A0A7J6RN79</accession>
<dbReference type="EMBL" id="JABANM010020990">
    <property type="protein sequence ID" value="KAF4721925.1"/>
    <property type="molecule type" value="Genomic_DNA"/>
</dbReference>
<feature type="non-terminal residue" evidence="2">
    <location>
        <position position="131"/>
    </location>
</feature>
<dbReference type="Proteomes" id="UP000553632">
    <property type="component" value="Unassembled WGS sequence"/>
</dbReference>
<name>A0A7J6RN79_PEROL</name>
<organism evidence="2 4">
    <name type="scientific">Perkinsus olseni</name>
    <name type="common">Perkinsus atlanticus</name>
    <dbReference type="NCBI Taxonomy" id="32597"/>
    <lineage>
        <taxon>Eukaryota</taxon>
        <taxon>Sar</taxon>
        <taxon>Alveolata</taxon>
        <taxon>Perkinsozoa</taxon>
        <taxon>Perkinsea</taxon>
        <taxon>Perkinsida</taxon>
        <taxon>Perkinsidae</taxon>
        <taxon>Perkinsus</taxon>
    </lineage>
</organism>